<name>A0A091BTN9_9ENTE</name>
<dbReference type="RefSeq" id="WP_052077264.1">
    <property type="nucleotide sequence ID" value="NZ_JPVU01000321.1"/>
</dbReference>
<dbReference type="InterPro" id="IPR012337">
    <property type="entry name" value="RNaseH-like_sf"/>
</dbReference>
<dbReference type="Pfam" id="PF13701">
    <property type="entry name" value="DDE_Tnp_1_4"/>
    <property type="match status" value="1"/>
</dbReference>
<feature type="compositionally biased region" description="Basic and acidic residues" evidence="1">
    <location>
        <begin position="457"/>
        <end position="467"/>
    </location>
</feature>
<sequence length="638" mass="74687">MSFTLQQNSLTFNKQKAILIANDGSTLTNDAGLVLLSEFLNQIRFDSLLAQYVHIPEYRAFAQHEWLDVVKQWLYQLIAGYSRDRDANTLQYDRLFKEALKQERLSSQFMMSTLLHTLTEENVNQLLQVAKKLGDLGMDQQNSQQLVLDLDSTCCPTYGKQEAGEYIYHYGLNGYHPFVAFEGLTGLALDVRHRHGKSYTSTHAEDYLVEMLAHYQQRSSDPTMLVRGDSGFAKPEIYKQCECRGAHYVIKLKNNVRLIHYAQHLVQYTNGTDYTKSEHQYFKMAYQADSWDRSRTVAIKATRKAETLLFSEFQFVVTDFAHLSPQTIFQLYQKRGNMENFIKEMKTGFFADKRDRLSYSLQNHWVDEDDNVYFIFTNQELKELRHWSNDKTNKVKKELEDANLLLQKRMGFNPKTGKNEPNRLYLADLEVTATDVYQKHANEQESAKPLGNSGSAEMRHNLDKTNKPLDTNRYNIDTTSLDFSNKKYTAEQLEQQNQDLMTHVQEFLTDQASYPTFLNQEGIDLLGKWCNTPKELHRFIGIILNARKDTEKEKQVHFFLDHDTYQQQMTNTIRRFFNAIRKDDHTIHTTTENYLYGTFKHLFADIANDILNEQWQKEDERNEQAFLANVEQQMNNKQ</sequence>
<dbReference type="OrthoDB" id="6627885at2"/>
<organism evidence="4 5">
    <name type="scientific">Tetragenococcus muriaticus PMC-11-5</name>
    <dbReference type="NCBI Taxonomy" id="1302649"/>
    <lineage>
        <taxon>Bacteria</taxon>
        <taxon>Bacillati</taxon>
        <taxon>Bacillota</taxon>
        <taxon>Bacilli</taxon>
        <taxon>Lactobacillales</taxon>
        <taxon>Enterococcaceae</taxon>
        <taxon>Tetragenococcus</taxon>
    </lineage>
</organism>
<dbReference type="InterPro" id="IPR041151">
    <property type="entry name" value="Bac_RepA_C"/>
</dbReference>
<dbReference type="NCBIfam" id="NF033539">
    <property type="entry name" value="transpos_IS1380"/>
    <property type="match status" value="1"/>
</dbReference>
<reference evidence="4 5" key="1">
    <citation type="submission" date="2014-08" db="EMBL/GenBank/DDBJ databases">
        <title>Genome sequence of Tetragenococcus muriaticus.</title>
        <authorList>
            <person name="Chuea-nongthon C."/>
            <person name="Rodtong S."/>
            <person name="Yongsawatdigul J."/>
            <person name="Steele J.L."/>
            <person name="Liu X.-y."/>
            <person name="Speers J."/>
            <person name="Glasner J.D."/>
            <person name="Neeno-Eckwall E.C."/>
        </authorList>
    </citation>
    <scope>NUCLEOTIDE SEQUENCE [LARGE SCALE GENOMIC DNA]</scope>
    <source>
        <strain evidence="4 5">PMC-11-5</strain>
    </source>
</reference>
<feature type="domain" description="Transposase DDE" evidence="2">
    <location>
        <begin position="13"/>
        <end position="356"/>
    </location>
</feature>
<evidence type="ECO:0000313" key="4">
    <source>
        <dbReference type="EMBL" id="KFN89016.1"/>
    </source>
</evidence>
<dbReference type="EMBL" id="JPVU01000321">
    <property type="protein sequence ID" value="KFN89016.1"/>
    <property type="molecule type" value="Genomic_DNA"/>
</dbReference>
<proteinExistence type="predicted"/>
<evidence type="ECO:0000259" key="2">
    <source>
        <dbReference type="Pfam" id="PF13701"/>
    </source>
</evidence>
<feature type="domain" description="Replication initiator protein A C-terminal" evidence="3">
    <location>
        <begin position="518"/>
        <end position="608"/>
    </location>
</feature>
<dbReference type="InterPro" id="IPR025668">
    <property type="entry name" value="Tnp_DDE_dom"/>
</dbReference>
<dbReference type="PATRIC" id="fig|1302649.3.peg.2592"/>
<gene>
    <name evidence="4" type="ORF">TMUPMC115_2612</name>
</gene>
<evidence type="ECO:0000259" key="3">
    <source>
        <dbReference type="Pfam" id="PF18008"/>
    </source>
</evidence>
<accession>A0A091BTN9</accession>
<feature type="region of interest" description="Disordered" evidence="1">
    <location>
        <begin position="442"/>
        <end position="473"/>
    </location>
</feature>
<dbReference type="SUPFAM" id="SSF53098">
    <property type="entry name" value="Ribonuclease H-like"/>
    <property type="match status" value="1"/>
</dbReference>
<evidence type="ECO:0000256" key="1">
    <source>
        <dbReference type="SAM" id="MobiDB-lite"/>
    </source>
</evidence>
<dbReference type="InterPro" id="IPR047960">
    <property type="entry name" value="Transpos_IS1380"/>
</dbReference>
<dbReference type="Pfam" id="PF18008">
    <property type="entry name" value="Bac_RepA_C"/>
    <property type="match status" value="1"/>
</dbReference>
<protein>
    <submittedName>
        <fullName evidence="4">Putative plasmid replication initiation protein</fullName>
    </submittedName>
</protein>
<comment type="caution">
    <text evidence="4">The sequence shown here is derived from an EMBL/GenBank/DDBJ whole genome shotgun (WGS) entry which is preliminary data.</text>
</comment>
<evidence type="ECO:0000313" key="5">
    <source>
        <dbReference type="Proteomes" id="UP000029380"/>
    </source>
</evidence>
<dbReference type="AlphaFoldDB" id="A0A091BTN9"/>
<dbReference type="Proteomes" id="UP000029380">
    <property type="component" value="Unassembled WGS sequence"/>
</dbReference>